<organism evidence="5 6">
    <name type="scientific">Yanshouia hominis</name>
    <dbReference type="NCBI Taxonomy" id="2763673"/>
    <lineage>
        <taxon>Bacteria</taxon>
        <taxon>Bacillati</taxon>
        <taxon>Bacillota</taxon>
        <taxon>Clostridia</taxon>
        <taxon>Eubacteriales</taxon>
        <taxon>Oscillospiraceae</taxon>
        <taxon>Yanshouia</taxon>
    </lineage>
</organism>
<dbReference type="PANTHER" id="PTHR42974">
    <property type="entry name" value="GLUTAMINE SYNTHETASE"/>
    <property type="match status" value="1"/>
</dbReference>
<dbReference type="PROSITE" id="PS00181">
    <property type="entry name" value="GLNA_ATP"/>
    <property type="match status" value="1"/>
</dbReference>
<accession>A0ABR7NH18</accession>
<name>A0ABR7NH18_9FIRM</name>
<proteinExistence type="inferred from homology"/>
<evidence type="ECO:0000313" key="6">
    <source>
        <dbReference type="Proteomes" id="UP000658131"/>
    </source>
</evidence>
<dbReference type="InterPro" id="IPR022147">
    <property type="entry name" value="GSIII_N"/>
</dbReference>
<dbReference type="InterPro" id="IPR008146">
    <property type="entry name" value="Gln_synth_cat_dom"/>
</dbReference>
<dbReference type="PROSITE" id="PS51986">
    <property type="entry name" value="GS_BETA_GRASP"/>
    <property type="match status" value="1"/>
</dbReference>
<dbReference type="InterPro" id="IPR052725">
    <property type="entry name" value="GS_Type-3"/>
</dbReference>
<evidence type="ECO:0000259" key="3">
    <source>
        <dbReference type="PROSITE" id="PS51986"/>
    </source>
</evidence>
<feature type="domain" description="GS catalytic" evidence="4">
    <location>
        <begin position="155"/>
        <end position="583"/>
    </location>
</feature>
<dbReference type="PANTHER" id="PTHR42974:SF1">
    <property type="entry name" value="TYPE-3 GLUTAMINE SYNTHETASE"/>
    <property type="match status" value="1"/>
</dbReference>
<dbReference type="Proteomes" id="UP000658131">
    <property type="component" value="Unassembled WGS sequence"/>
</dbReference>
<reference evidence="5 6" key="1">
    <citation type="submission" date="2020-08" db="EMBL/GenBank/DDBJ databases">
        <title>Genome public.</title>
        <authorList>
            <person name="Liu C."/>
            <person name="Sun Q."/>
        </authorList>
    </citation>
    <scope>NUCLEOTIDE SEQUENCE [LARGE SCALE GENOMIC DNA]</scope>
    <source>
        <strain evidence="5 6">BX1</strain>
    </source>
</reference>
<dbReference type="RefSeq" id="WP_262399220.1">
    <property type="nucleotide sequence ID" value="NZ_JACRTB010000005.1"/>
</dbReference>
<dbReference type="InterPro" id="IPR040577">
    <property type="entry name" value="Gln-synt_C"/>
</dbReference>
<comment type="caution">
    <text evidence="5">The sequence shown here is derived from an EMBL/GenBank/DDBJ whole genome shotgun (WGS) entry which is preliminary data.</text>
</comment>
<dbReference type="InterPro" id="IPR027303">
    <property type="entry name" value="Gln_synth_gly_rich_site"/>
</dbReference>
<dbReference type="Pfam" id="PF18318">
    <property type="entry name" value="Gln-synt_C-ter"/>
    <property type="match status" value="1"/>
</dbReference>
<evidence type="ECO:0000256" key="2">
    <source>
        <dbReference type="RuleBase" id="RU000384"/>
    </source>
</evidence>
<dbReference type="InterPro" id="IPR014746">
    <property type="entry name" value="Gln_synth/guanido_kin_cat_dom"/>
</dbReference>
<gene>
    <name evidence="5" type="ORF">H8717_04105</name>
</gene>
<dbReference type="PROSITE" id="PS51987">
    <property type="entry name" value="GS_CATALYTIC"/>
    <property type="match status" value="1"/>
</dbReference>
<evidence type="ECO:0000256" key="1">
    <source>
        <dbReference type="PROSITE-ProRule" id="PRU01330"/>
    </source>
</evidence>
<keyword evidence="6" id="KW-1185">Reference proteome</keyword>
<evidence type="ECO:0000313" key="5">
    <source>
        <dbReference type="EMBL" id="MBC8575594.1"/>
    </source>
</evidence>
<dbReference type="EMBL" id="JACRTB010000005">
    <property type="protein sequence ID" value="MBC8575594.1"/>
    <property type="molecule type" value="Genomic_DNA"/>
</dbReference>
<feature type="domain" description="GS beta-grasp" evidence="3">
    <location>
        <begin position="61"/>
        <end position="150"/>
    </location>
</feature>
<dbReference type="Pfam" id="PF00120">
    <property type="entry name" value="Gln-synt_C"/>
    <property type="match status" value="1"/>
</dbReference>
<dbReference type="SUPFAM" id="SSF55931">
    <property type="entry name" value="Glutamine synthetase/guanido kinase"/>
    <property type="match status" value="1"/>
</dbReference>
<dbReference type="SMART" id="SM01230">
    <property type="entry name" value="Gln-synt_C"/>
    <property type="match status" value="1"/>
</dbReference>
<comment type="similarity">
    <text evidence="1 2">Belongs to the glutamine synthetase family.</text>
</comment>
<dbReference type="Gene3D" id="1.20.120.1560">
    <property type="match status" value="1"/>
</dbReference>
<evidence type="ECO:0000259" key="4">
    <source>
        <dbReference type="PROSITE" id="PS51987"/>
    </source>
</evidence>
<dbReference type="Pfam" id="PF12437">
    <property type="entry name" value="GSIII_N"/>
    <property type="match status" value="1"/>
</dbReference>
<dbReference type="InterPro" id="IPR008147">
    <property type="entry name" value="Gln_synt_N"/>
</dbReference>
<protein>
    <submittedName>
        <fullName evidence="5">Glutamine synthetase III</fullName>
    </submittedName>
</protein>
<sequence>MSFEQDFGCHVFRDEVMKSMLPSEVFVSLQRTRKAGGKLDEAIAGPVAEAMLKWALQQGATHYIHWFQPMTDAAVGKSECFLSPAGDGSAILDFDSRALVQGEPDASSFPSGGIRNTFEARGYTAWDPTSFVFVRDKTLYIPTAFCGPSGVALDQKTPLLRSMEAVSNEAVRVLRLLGWKDVSRVTPMVGAEQEYFLVDRERYEQRLDLKLCGRTLLGAPPPKSQELDDHYFGRVRLRIASFMHELDETLWKLGVAAKTKHNEVAPTQHELATVYDSANLTCDANHLVMETMKVVAKKHGLACLLHEKPFHGVNGSGKHNNYSLCTDQGKNLLSPGEHPENNLTFILFLAAFVRGVDRYATQLRMSTATPGNDCRLGGYEAPPAIISMFLGERYTSLLAKCSNEDHGSGKRPVSIGVETMPAVLSDDADRNRTSPFAFTGNKFEFRMVGSAQSIALANIVLNALVAESLSFFAARLEQSTEIERTVREIACETYAAHGRIIMNGNNYSQEWQAEAARRGLPVYPDSLSAAAAWQMPETIDLFGRFHIFSELECHSRYEIMLENYRKIALIEARTLLEMVQRQVTPAVIACAGKSAAQLAHLRSVGLDNAALYRYTQRLSKAVSDLFAGVEKLRDDLHALPAEVSEESNRMLRDTIRVDMEALRDISDGVEQVVNAADWPMPTYTDLMHRV</sequence>
<dbReference type="Gene3D" id="3.30.590.10">
    <property type="entry name" value="Glutamine synthetase/guanido kinase, catalytic domain"/>
    <property type="match status" value="1"/>
</dbReference>